<dbReference type="InterPro" id="IPR000504">
    <property type="entry name" value="RRM_dom"/>
</dbReference>
<gene>
    <name evidence="6" type="ORF">NDES1114_LOCUS16017</name>
</gene>
<evidence type="ECO:0000313" key="6">
    <source>
        <dbReference type="EMBL" id="CAD9118428.1"/>
    </source>
</evidence>
<dbReference type="SMART" id="SM00360">
    <property type="entry name" value="RRM"/>
    <property type="match status" value="1"/>
</dbReference>
<organism evidence="6">
    <name type="scientific">Neobodo designis</name>
    <name type="common">Flagellated protozoan</name>
    <name type="synonym">Bodo designis</name>
    <dbReference type="NCBI Taxonomy" id="312471"/>
    <lineage>
        <taxon>Eukaryota</taxon>
        <taxon>Discoba</taxon>
        <taxon>Euglenozoa</taxon>
        <taxon>Kinetoplastea</taxon>
        <taxon>Metakinetoplastina</taxon>
        <taxon>Neobodonida</taxon>
        <taxon>Neobodo</taxon>
    </lineage>
</organism>
<dbReference type="GO" id="GO:0005737">
    <property type="term" value="C:cytoplasm"/>
    <property type="evidence" value="ECO:0007669"/>
    <property type="project" value="UniProtKB-ARBA"/>
</dbReference>
<feature type="compositionally biased region" description="Low complexity" evidence="4">
    <location>
        <begin position="218"/>
        <end position="237"/>
    </location>
</feature>
<evidence type="ECO:0000256" key="4">
    <source>
        <dbReference type="SAM" id="MobiDB-lite"/>
    </source>
</evidence>
<dbReference type="GO" id="GO:0010629">
    <property type="term" value="P:negative regulation of gene expression"/>
    <property type="evidence" value="ECO:0007669"/>
    <property type="project" value="UniProtKB-ARBA"/>
</dbReference>
<name>A0A7S1M074_NEODS</name>
<dbReference type="PANTHER" id="PTHR48025:SF1">
    <property type="entry name" value="RRM DOMAIN-CONTAINING PROTEIN"/>
    <property type="match status" value="1"/>
</dbReference>
<dbReference type="AlphaFoldDB" id="A0A7S1M074"/>
<feature type="region of interest" description="Disordered" evidence="4">
    <location>
        <begin position="327"/>
        <end position="375"/>
    </location>
</feature>
<reference evidence="6" key="1">
    <citation type="submission" date="2021-01" db="EMBL/GenBank/DDBJ databases">
        <authorList>
            <person name="Corre E."/>
            <person name="Pelletier E."/>
            <person name="Niang G."/>
            <person name="Scheremetjew M."/>
            <person name="Finn R."/>
            <person name="Kale V."/>
            <person name="Holt S."/>
            <person name="Cochrane G."/>
            <person name="Meng A."/>
            <person name="Brown T."/>
            <person name="Cohen L."/>
        </authorList>
    </citation>
    <scope>NUCLEOTIDE SEQUENCE</scope>
    <source>
        <strain evidence="6">CCAP 1951/1</strain>
    </source>
</reference>
<dbReference type="PANTHER" id="PTHR48025">
    <property type="entry name" value="OS02G0815200 PROTEIN"/>
    <property type="match status" value="1"/>
</dbReference>
<feature type="region of interest" description="Disordered" evidence="4">
    <location>
        <begin position="151"/>
        <end position="173"/>
    </location>
</feature>
<dbReference type="InterPro" id="IPR035979">
    <property type="entry name" value="RBD_domain_sf"/>
</dbReference>
<dbReference type="InterPro" id="IPR050502">
    <property type="entry name" value="Euk_RNA-bind_prot"/>
</dbReference>
<keyword evidence="2 3" id="KW-0694">RNA-binding</keyword>
<dbReference type="PROSITE" id="PS50102">
    <property type="entry name" value="RRM"/>
    <property type="match status" value="1"/>
</dbReference>
<evidence type="ECO:0000256" key="2">
    <source>
        <dbReference type="ARBA" id="ARBA00022884"/>
    </source>
</evidence>
<proteinExistence type="predicted"/>
<dbReference type="GO" id="GO:0009967">
    <property type="term" value="P:positive regulation of signal transduction"/>
    <property type="evidence" value="ECO:0007669"/>
    <property type="project" value="UniProtKB-ARBA"/>
</dbReference>
<dbReference type="Gene3D" id="3.30.70.330">
    <property type="match status" value="1"/>
</dbReference>
<feature type="domain" description="RRM" evidence="5">
    <location>
        <begin position="251"/>
        <end position="328"/>
    </location>
</feature>
<dbReference type="EMBL" id="HBGF01024167">
    <property type="protein sequence ID" value="CAD9118428.1"/>
    <property type="molecule type" value="Transcribed_RNA"/>
</dbReference>
<protein>
    <recommendedName>
        <fullName evidence="5">RRM domain-containing protein</fullName>
    </recommendedName>
</protein>
<accession>A0A7S1M074</accession>
<dbReference type="InterPro" id="IPR012677">
    <property type="entry name" value="Nucleotide-bd_a/b_plait_sf"/>
</dbReference>
<dbReference type="GO" id="GO:0003729">
    <property type="term" value="F:mRNA binding"/>
    <property type="evidence" value="ECO:0007669"/>
    <property type="project" value="TreeGrafter"/>
</dbReference>
<evidence type="ECO:0000256" key="3">
    <source>
        <dbReference type="PROSITE-ProRule" id="PRU00176"/>
    </source>
</evidence>
<evidence type="ECO:0000256" key="1">
    <source>
        <dbReference type="ARBA" id="ARBA00022737"/>
    </source>
</evidence>
<feature type="compositionally biased region" description="Polar residues" evidence="4">
    <location>
        <begin position="103"/>
        <end position="120"/>
    </location>
</feature>
<dbReference type="Pfam" id="PF00076">
    <property type="entry name" value="RRM_1"/>
    <property type="match status" value="1"/>
</dbReference>
<feature type="region of interest" description="Disordered" evidence="4">
    <location>
        <begin position="101"/>
        <end position="120"/>
    </location>
</feature>
<dbReference type="GO" id="GO:0005634">
    <property type="term" value="C:nucleus"/>
    <property type="evidence" value="ECO:0007669"/>
    <property type="project" value="TreeGrafter"/>
</dbReference>
<dbReference type="FunFam" id="3.30.70.330:FF:000383">
    <property type="entry name" value="Sex lethal, isoform D"/>
    <property type="match status" value="1"/>
</dbReference>
<keyword evidence="1" id="KW-0677">Repeat</keyword>
<sequence length="398" mass="40866">MQHNEGAGATTTLPWMMQHAGGQQDASQRSGDATFAHLSGSNSMHTTPHVAGMPPAVADSDGAMTFAPAGVAPAVWGNPGGGGSAGGSPTFVNPPTYAAVPQQGAQSGRGSCDSGNASATGMPSHAIAVPAGFVPVLLPNGQQAFVPQQQIHMAPPPPNNTNNNTHNNGGGAPVIWQTAAAPVFAMAPNASSPNASASVSLVYPLHDSPGNSASSTHQASRSGQPRQQQQQQQQRTRTPPPAPGEDERGPRQLIVNYLPPSASDRDLRQLFAQIGPVDVARISRDANGASKAFGFVYFRSSDDARRAIDALNGYAWLNKRIKVEWATQRGPHPPGTSRYRPPSVPDGYVPRGPTSAGASATQLPPGASCSGTSMSQAAANCTPFVPAQSESVGTEAGN</sequence>
<dbReference type="SUPFAM" id="SSF54928">
    <property type="entry name" value="RNA-binding domain, RBD"/>
    <property type="match status" value="1"/>
</dbReference>
<evidence type="ECO:0000259" key="5">
    <source>
        <dbReference type="PROSITE" id="PS50102"/>
    </source>
</evidence>
<feature type="region of interest" description="Disordered" evidence="4">
    <location>
        <begin position="202"/>
        <end position="251"/>
    </location>
</feature>
<feature type="region of interest" description="Disordered" evidence="4">
    <location>
        <begin position="19"/>
        <end position="46"/>
    </location>
</feature>